<keyword evidence="3" id="KW-1185">Reference proteome</keyword>
<dbReference type="EMBL" id="NHTK01004832">
    <property type="protein sequence ID" value="PPQ84723.1"/>
    <property type="molecule type" value="Genomic_DNA"/>
</dbReference>
<dbReference type="AlphaFoldDB" id="A0A409X1S6"/>
<organism evidence="2 3">
    <name type="scientific">Panaeolus cyanescens</name>
    <dbReference type="NCBI Taxonomy" id="181874"/>
    <lineage>
        <taxon>Eukaryota</taxon>
        <taxon>Fungi</taxon>
        <taxon>Dikarya</taxon>
        <taxon>Basidiomycota</taxon>
        <taxon>Agaricomycotina</taxon>
        <taxon>Agaricomycetes</taxon>
        <taxon>Agaricomycetidae</taxon>
        <taxon>Agaricales</taxon>
        <taxon>Agaricineae</taxon>
        <taxon>Galeropsidaceae</taxon>
        <taxon>Panaeolus</taxon>
    </lineage>
</organism>
<evidence type="ECO:0000313" key="2">
    <source>
        <dbReference type="EMBL" id="PPQ84723.1"/>
    </source>
</evidence>
<name>A0A409X1S6_9AGAR</name>
<dbReference type="Proteomes" id="UP000284842">
    <property type="component" value="Unassembled WGS sequence"/>
</dbReference>
<proteinExistence type="predicted"/>
<evidence type="ECO:0000256" key="1">
    <source>
        <dbReference type="SAM" id="MobiDB-lite"/>
    </source>
</evidence>
<comment type="caution">
    <text evidence="2">The sequence shown here is derived from an EMBL/GenBank/DDBJ whole genome shotgun (WGS) entry which is preliminary data.</text>
</comment>
<gene>
    <name evidence="2" type="ORF">CVT24_002726</name>
</gene>
<sequence>MDLYITLQHKHRIGGSGRFSHIRESSVFQTVSTHLIYPTPSPIRLPHLSFYLRFHSSLIPRLKRYALSTSPSWQSSLTKAYSAFHQSQLKVHSPIDTPSLPSSPQPHTHIHTPKPRIGLETPQQRDLADKKRAEALKDHLCRRRNVFGVELLWCVAQLIEVVPAFEEVDDEGLIALMMGDGGDGDDVGVGSVDGSAGGSAGAGGKTNAVQLTKSEMRWVHETTQCAVDFIGMAMVNLHTHLPLCGFSNPVFYSRTHYHSDTSN</sequence>
<dbReference type="InParanoid" id="A0A409X1S6"/>
<evidence type="ECO:0000313" key="3">
    <source>
        <dbReference type="Proteomes" id="UP000284842"/>
    </source>
</evidence>
<feature type="region of interest" description="Disordered" evidence="1">
    <location>
        <begin position="96"/>
        <end position="124"/>
    </location>
</feature>
<reference evidence="2 3" key="1">
    <citation type="journal article" date="2018" name="Evol. Lett.">
        <title>Horizontal gene cluster transfer increased hallucinogenic mushroom diversity.</title>
        <authorList>
            <person name="Reynolds H.T."/>
            <person name="Vijayakumar V."/>
            <person name="Gluck-Thaler E."/>
            <person name="Korotkin H.B."/>
            <person name="Matheny P.B."/>
            <person name="Slot J.C."/>
        </authorList>
    </citation>
    <scope>NUCLEOTIDE SEQUENCE [LARGE SCALE GENOMIC DNA]</scope>
    <source>
        <strain evidence="2 3">2629</strain>
    </source>
</reference>
<accession>A0A409X1S6</accession>
<protein>
    <submittedName>
        <fullName evidence="2">Uncharacterized protein</fullName>
    </submittedName>
</protein>
<dbReference type="OrthoDB" id="2861623at2759"/>